<organism evidence="11 12">
    <name type="scientific">Megalops atlanticus</name>
    <name type="common">Tarpon</name>
    <name type="synonym">Clupea gigantea</name>
    <dbReference type="NCBI Taxonomy" id="7932"/>
    <lineage>
        <taxon>Eukaryota</taxon>
        <taxon>Metazoa</taxon>
        <taxon>Chordata</taxon>
        <taxon>Craniata</taxon>
        <taxon>Vertebrata</taxon>
        <taxon>Euteleostomi</taxon>
        <taxon>Actinopterygii</taxon>
        <taxon>Neopterygii</taxon>
        <taxon>Teleostei</taxon>
        <taxon>Elopiformes</taxon>
        <taxon>Megalopidae</taxon>
        <taxon>Megalops</taxon>
    </lineage>
</organism>
<evidence type="ECO:0000256" key="9">
    <source>
        <dbReference type="SAM" id="Phobius"/>
    </source>
</evidence>
<evidence type="ECO:0000313" key="12">
    <source>
        <dbReference type="Proteomes" id="UP001046870"/>
    </source>
</evidence>
<dbReference type="Proteomes" id="UP001046870">
    <property type="component" value="Chromosome 1"/>
</dbReference>
<name>A0A9D3TED6_MEGAT</name>
<gene>
    <name evidence="11" type="ORF">MATL_G00009880</name>
</gene>
<dbReference type="GO" id="GO:0098574">
    <property type="term" value="C:cytoplasmic side of lysosomal membrane"/>
    <property type="evidence" value="ECO:0007669"/>
    <property type="project" value="TreeGrafter"/>
</dbReference>
<keyword evidence="12" id="KW-1185">Reference proteome</keyword>
<dbReference type="InterPro" id="IPR006629">
    <property type="entry name" value="LITAF"/>
</dbReference>
<feature type="transmembrane region" description="Helical" evidence="9">
    <location>
        <begin position="125"/>
        <end position="147"/>
    </location>
</feature>
<evidence type="ECO:0000256" key="8">
    <source>
        <dbReference type="SAM" id="MobiDB-lite"/>
    </source>
</evidence>
<comment type="subcellular location">
    <subcellularLocation>
        <location evidence="1">Endosome membrane</location>
        <topology evidence="1">Peripheral membrane protein</topology>
        <orientation evidence="1">Cytoplasmic side</orientation>
    </subcellularLocation>
    <subcellularLocation>
        <location evidence="2">Late endosome membrane</location>
    </subcellularLocation>
    <subcellularLocation>
        <location evidence="3">Lysosome membrane</location>
        <topology evidence="3">Peripheral membrane protein</topology>
        <orientation evidence="3">Cytoplasmic side</orientation>
    </subcellularLocation>
</comment>
<dbReference type="GO" id="GO:0098560">
    <property type="term" value="C:cytoplasmic side of late endosome membrane"/>
    <property type="evidence" value="ECO:0007669"/>
    <property type="project" value="TreeGrafter"/>
</dbReference>
<evidence type="ECO:0000256" key="4">
    <source>
        <dbReference type="ARBA" id="ARBA00005975"/>
    </source>
</evidence>
<keyword evidence="7 9" id="KW-0472">Membrane</keyword>
<protein>
    <recommendedName>
        <fullName evidence="10">LITAF domain-containing protein</fullName>
    </recommendedName>
</protein>
<reference evidence="11" key="1">
    <citation type="submission" date="2021-01" db="EMBL/GenBank/DDBJ databases">
        <authorList>
            <person name="Zahm M."/>
            <person name="Roques C."/>
            <person name="Cabau C."/>
            <person name="Klopp C."/>
            <person name="Donnadieu C."/>
            <person name="Jouanno E."/>
            <person name="Lampietro C."/>
            <person name="Louis A."/>
            <person name="Herpin A."/>
            <person name="Echchiki A."/>
            <person name="Berthelot C."/>
            <person name="Parey E."/>
            <person name="Roest-Crollius H."/>
            <person name="Braasch I."/>
            <person name="Postlethwait J."/>
            <person name="Bobe J."/>
            <person name="Montfort J."/>
            <person name="Bouchez O."/>
            <person name="Begum T."/>
            <person name="Mejri S."/>
            <person name="Adams A."/>
            <person name="Chen W.-J."/>
            <person name="Guiguen Y."/>
        </authorList>
    </citation>
    <scope>NUCLEOTIDE SEQUENCE</scope>
    <source>
        <strain evidence="11">YG-15Mar2019-1</strain>
        <tissue evidence="11">Brain</tissue>
    </source>
</reference>
<proteinExistence type="inferred from homology"/>
<dbReference type="InterPro" id="IPR037519">
    <property type="entry name" value="LITAF_fam"/>
</dbReference>
<keyword evidence="9" id="KW-0812">Transmembrane</keyword>
<feature type="domain" description="LITAF" evidence="10">
    <location>
        <begin position="87"/>
        <end position="171"/>
    </location>
</feature>
<evidence type="ECO:0000256" key="6">
    <source>
        <dbReference type="ARBA" id="ARBA00022833"/>
    </source>
</evidence>
<dbReference type="EMBL" id="JAFDVH010000001">
    <property type="protein sequence ID" value="KAG7492027.1"/>
    <property type="molecule type" value="Genomic_DNA"/>
</dbReference>
<dbReference type="AlphaFoldDB" id="A0A9D3TED6"/>
<feature type="region of interest" description="Disordered" evidence="8">
    <location>
        <begin position="16"/>
        <end position="70"/>
    </location>
</feature>
<comment type="similarity">
    <text evidence="4">Belongs to the CDIP1/LITAF family.</text>
</comment>
<dbReference type="OrthoDB" id="4713066at2759"/>
<evidence type="ECO:0000259" key="10">
    <source>
        <dbReference type="PROSITE" id="PS51837"/>
    </source>
</evidence>
<dbReference type="PANTHER" id="PTHR23292">
    <property type="entry name" value="LIPOPOLYSACCHARIDE-INDUCED TUMOR NECROSIS FACTOR-ALPHA FACTOR"/>
    <property type="match status" value="1"/>
</dbReference>
<dbReference type="PROSITE" id="PS51837">
    <property type="entry name" value="LITAF"/>
    <property type="match status" value="1"/>
</dbReference>
<keyword evidence="5" id="KW-0479">Metal-binding</keyword>
<keyword evidence="9" id="KW-1133">Transmembrane helix</keyword>
<evidence type="ECO:0000256" key="5">
    <source>
        <dbReference type="ARBA" id="ARBA00022723"/>
    </source>
</evidence>
<dbReference type="GO" id="GO:0005634">
    <property type="term" value="C:nucleus"/>
    <property type="evidence" value="ECO:0007669"/>
    <property type="project" value="TreeGrafter"/>
</dbReference>
<dbReference type="PANTHER" id="PTHR23292:SF45">
    <property type="entry name" value="LIPOPOLYSACCHARIDE-INDUCED TUMOR NECROSIS FACTOR-ALPHA FACTOR HOMOLOG"/>
    <property type="match status" value="1"/>
</dbReference>
<evidence type="ECO:0000256" key="3">
    <source>
        <dbReference type="ARBA" id="ARBA00004630"/>
    </source>
</evidence>
<accession>A0A9D3TED6</accession>
<dbReference type="Pfam" id="PF10601">
    <property type="entry name" value="zf-LITAF-like"/>
    <property type="match status" value="1"/>
</dbReference>
<keyword evidence="6" id="KW-0862">Zinc</keyword>
<evidence type="ECO:0000256" key="7">
    <source>
        <dbReference type="ARBA" id="ARBA00023136"/>
    </source>
</evidence>
<evidence type="ECO:0000256" key="1">
    <source>
        <dbReference type="ARBA" id="ARBA00004125"/>
    </source>
</evidence>
<sequence length="172" mass="18363">MKSAVSLVASGKNTMASAPPLETAVPVGTSPPPSYEEAMSQPYPQYLQGPVPPPPGYTKDTQQPHLPQACGPPITIPPAPNQPAISVQTVVVQSAMVFKDQPVQAHCPVCLQMVMTRIEHHSGTLAWLTCAGLFIFGCSYGCCLIPFCVDGLKDVTHYCPNCNNVLGVYNRL</sequence>
<comment type="caution">
    <text evidence="11">The sequence shown here is derived from an EMBL/GenBank/DDBJ whole genome shotgun (WGS) entry which is preliminary data.</text>
</comment>
<dbReference type="SMART" id="SM00714">
    <property type="entry name" value="LITAF"/>
    <property type="match status" value="1"/>
</dbReference>
<evidence type="ECO:0000313" key="11">
    <source>
        <dbReference type="EMBL" id="KAG7492027.1"/>
    </source>
</evidence>
<dbReference type="GO" id="GO:0008270">
    <property type="term" value="F:zinc ion binding"/>
    <property type="evidence" value="ECO:0007669"/>
    <property type="project" value="TreeGrafter"/>
</dbReference>
<evidence type="ECO:0000256" key="2">
    <source>
        <dbReference type="ARBA" id="ARBA00004414"/>
    </source>
</evidence>